<accession>A0A1X6NDG8</accession>
<protein>
    <recommendedName>
        <fullName evidence="2">SET domain-containing protein</fullName>
    </recommendedName>
</protein>
<dbReference type="SUPFAM" id="SSF82199">
    <property type="entry name" value="SET domain"/>
    <property type="match status" value="1"/>
</dbReference>
<feature type="compositionally biased region" description="Low complexity" evidence="1">
    <location>
        <begin position="428"/>
        <end position="440"/>
    </location>
</feature>
<dbReference type="InterPro" id="IPR017956">
    <property type="entry name" value="AT_hook_DNA-bd_motif"/>
</dbReference>
<feature type="region of interest" description="Disordered" evidence="1">
    <location>
        <begin position="324"/>
        <end position="394"/>
    </location>
</feature>
<feature type="compositionally biased region" description="Low complexity" evidence="1">
    <location>
        <begin position="1233"/>
        <end position="1247"/>
    </location>
</feature>
<evidence type="ECO:0000313" key="4">
    <source>
        <dbReference type="Proteomes" id="UP000194127"/>
    </source>
</evidence>
<gene>
    <name evidence="3" type="ORF">POSPLADRAFT_1064828</name>
</gene>
<dbReference type="GeneID" id="36326807"/>
<feature type="compositionally biased region" description="Polar residues" evidence="1">
    <location>
        <begin position="1268"/>
        <end position="1288"/>
    </location>
</feature>
<feature type="compositionally biased region" description="Basic residues" evidence="1">
    <location>
        <begin position="890"/>
        <end position="902"/>
    </location>
</feature>
<dbReference type="Pfam" id="PF00856">
    <property type="entry name" value="SET"/>
    <property type="match status" value="1"/>
</dbReference>
<dbReference type="GO" id="GO:0042799">
    <property type="term" value="F:histone H4K20 methyltransferase activity"/>
    <property type="evidence" value="ECO:0007669"/>
    <property type="project" value="TreeGrafter"/>
</dbReference>
<dbReference type="InterPro" id="IPR039977">
    <property type="entry name" value="Suv4-20/Set9"/>
</dbReference>
<feature type="compositionally biased region" description="Low complexity" evidence="1">
    <location>
        <begin position="817"/>
        <end position="843"/>
    </location>
</feature>
<keyword evidence="4" id="KW-1185">Reference proteome</keyword>
<feature type="region of interest" description="Disordered" evidence="1">
    <location>
        <begin position="236"/>
        <end position="275"/>
    </location>
</feature>
<dbReference type="Gene3D" id="2.170.270.10">
    <property type="entry name" value="SET domain"/>
    <property type="match status" value="1"/>
</dbReference>
<feature type="compositionally biased region" description="Acidic residues" evidence="1">
    <location>
        <begin position="991"/>
        <end position="1018"/>
    </location>
</feature>
<feature type="compositionally biased region" description="Low complexity" evidence="1">
    <location>
        <begin position="762"/>
        <end position="788"/>
    </location>
</feature>
<feature type="compositionally biased region" description="Polar residues" evidence="1">
    <location>
        <begin position="1057"/>
        <end position="1068"/>
    </location>
</feature>
<feature type="compositionally biased region" description="Acidic residues" evidence="1">
    <location>
        <begin position="265"/>
        <end position="274"/>
    </location>
</feature>
<name>A0A1X6NDG8_9APHY</name>
<feature type="region of interest" description="Disordered" evidence="1">
    <location>
        <begin position="698"/>
        <end position="1019"/>
    </location>
</feature>
<feature type="compositionally biased region" description="Polar residues" evidence="1">
    <location>
        <begin position="505"/>
        <end position="521"/>
    </location>
</feature>
<dbReference type="EMBL" id="KZ110592">
    <property type="protein sequence ID" value="OSX66679.1"/>
    <property type="molecule type" value="Genomic_DNA"/>
</dbReference>
<feature type="compositionally biased region" description="Acidic residues" evidence="1">
    <location>
        <begin position="416"/>
        <end position="426"/>
    </location>
</feature>
<dbReference type="InterPro" id="IPR046341">
    <property type="entry name" value="SET_dom_sf"/>
</dbReference>
<feature type="region of interest" description="Disordered" evidence="1">
    <location>
        <begin position="1219"/>
        <end position="1291"/>
    </location>
</feature>
<feature type="compositionally biased region" description="Basic residues" evidence="1">
    <location>
        <begin position="442"/>
        <end position="462"/>
    </location>
</feature>
<dbReference type="RefSeq" id="XP_024343473.1">
    <property type="nucleotide sequence ID" value="XM_024481857.1"/>
</dbReference>
<feature type="region of interest" description="Disordered" evidence="1">
    <location>
        <begin position="1057"/>
        <end position="1094"/>
    </location>
</feature>
<dbReference type="SMART" id="SM00317">
    <property type="entry name" value="SET"/>
    <property type="match status" value="1"/>
</dbReference>
<dbReference type="PROSITE" id="PS50280">
    <property type="entry name" value="SET"/>
    <property type="match status" value="1"/>
</dbReference>
<dbReference type="PANTHER" id="PTHR12977">
    <property type="entry name" value="SUPPRESSOR OF VARIEGATION 4-20-RELATED"/>
    <property type="match status" value="1"/>
</dbReference>
<feature type="compositionally biased region" description="Acidic residues" evidence="1">
    <location>
        <begin position="540"/>
        <end position="557"/>
    </location>
</feature>
<dbReference type="CDD" id="cd10524">
    <property type="entry name" value="SET_Suv4-20-like"/>
    <property type="match status" value="1"/>
</dbReference>
<dbReference type="STRING" id="670580.A0A1X6NDG8"/>
<dbReference type="SMART" id="SM00384">
    <property type="entry name" value="AT_hook"/>
    <property type="match status" value="2"/>
</dbReference>
<evidence type="ECO:0000259" key="2">
    <source>
        <dbReference type="PROSITE" id="PS50280"/>
    </source>
</evidence>
<feature type="compositionally biased region" description="Basic residues" evidence="1">
    <location>
        <begin position="737"/>
        <end position="746"/>
    </location>
</feature>
<dbReference type="GO" id="GO:0003677">
    <property type="term" value="F:DNA binding"/>
    <property type="evidence" value="ECO:0007669"/>
    <property type="project" value="InterPro"/>
</dbReference>
<organism evidence="3 4">
    <name type="scientific">Postia placenta MAD-698-R-SB12</name>
    <dbReference type="NCBI Taxonomy" id="670580"/>
    <lineage>
        <taxon>Eukaryota</taxon>
        <taxon>Fungi</taxon>
        <taxon>Dikarya</taxon>
        <taxon>Basidiomycota</taxon>
        <taxon>Agaricomycotina</taxon>
        <taxon>Agaricomycetes</taxon>
        <taxon>Polyporales</taxon>
        <taxon>Adustoporiaceae</taxon>
        <taxon>Rhodonia</taxon>
    </lineage>
</organism>
<dbReference type="InterPro" id="IPR001214">
    <property type="entry name" value="SET_dom"/>
</dbReference>
<feature type="region of interest" description="Disordered" evidence="1">
    <location>
        <begin position="407"/>
        <end position="560"/>
    </location>
</feature>
<dbReference type="PANTHER" id="PTHR12977:SF4">
    <property type="entry name" value="HISTONE-LYSINE N-METHYLTRANSFERASE KMT5B"/>
    <property type="match status" value="1"/>
</dbReference>
<feature type="compositionally biased region" description="Low complexity" evidence="1">
    <location>
        <begin position="479"/>
        <end position="496"/>
    </location>
</feature>
<reference evidence="3 4" key="1">
    <citation type="submission" date="2017-04" db="EMBL/GenBank/DDBJ databases">
        <title>Genome Sequence of the Model Brown-Rot Fungus Postia placenta SB12.</title>
        <authorList>
            <consortium name="DOE Joint Genome Institute"/>
            <person name="Gaskell J."/>
            <person name="Kersten P."/>
            <person name="Larrondo L.F."/>
            <person name="Canessa P."/>
            <person name="Martinez D."/>
            <person name="Hibbett D."/>
            <person name="Schmoll M."/>
            <person name="Kubicek C.P."/>
            <person name="Martinez A.T."/>
            <person name="Yadav J."/>
            <person name="Master E."/>
            <person name="Magnuson J.K."/>
            <person name="James T."/>
            <person name="Yaver D."/>
            <person name="Berka R."/>
            <person name="Labutti K."/>
            <person name="Lipzen A."/>
            <person name="Aerts A."/>
            <person name="Barry K."/>
            <person name="Henrissat B."/>
            <person name="Blanchette R."/>
            <person name="Grigoriev I."/>
            <person name="Cullen D."/>
        </authorList>
    </citation>
    <scope>NUCLEOTIDE SEQUENCE [LARGE SCALE GENOMIC DNA]</scope>
    <source>
        <strain evidence="3 4">MAD-698-R-SB12</strain>
    </source>
</reference>
<feature type="compositionally biased region" description="Basic residues" evidence="1">
    <location>
        <begin position="912"/>
        <end position="928"/>
    </location>
</feature>
<feature type="domain" description="SET" evidence="2">
    <location>
        <begin position="85"/>
        <end position="210"/>
    </location>
</feature>
<proteinExistence type="predicted"/>
<sequence length="1337" mass="144366">MRDLSRDDDFLSHLLVEKLGTGAAPLVVHKMDAGRTIPKANPDSLMQIVRTLVTAKGPPQAAIRVAVDELLTHASRYFELYLPTGSIEIAHTSRYSHKTGKSELCILATRPLNTGTVITELKGSMADLTDEEDMELKRIDATCVDGVQIRRDFSVIHSKQLKKNHLFLGPARFVNHDCDHNVELFREGRYITFRVIKPIGVGEEVTAHYGDGYFGRDNRHCLCETCEKLGRGGYATDAEDDEASDSGPGSPLQPRGRRAAPSVDSDSDSEEEEAVVVNVNARSTRRGVYAVVKDKERIKGKGKEKAAASELVEGAEIELEAEVEQDISSDLTSLPPSRSSAPVPPSKGNGLMTPEPDPQLQEWLRGVGAEGASVPSTPTKGGMRGASTSTSVLSTPTSFRSVIATRAQKAKKAATAEDDVAEDELPDASASVNVSVSARGSGRGRGRRGRGRGFRGRGRGGRSRADMDQPRQLETPPLTAESASVSVATSIRSSSRIRSRGGDVTNLSRLTTPVPVSSSLSRAVEPTGRKDKGKERASEESESESVSEDGEDEPEPEPEMRTLRPRASLHGHLLAAHGLEHPVMERAEAPRGEDGKLLPTCITCRNVLPVIHVEGKPVWGLVLGRTGKRGRPKKNIEAECPRCLRHSEIYGLKWPERRPGDRSSAFLPTPRETRNSTPITHSALAALDRKLAFAKHGYAMPKRPYKRRREVEETEDGPPAKRAKPIDKPAATSTGRPRGRPPKHRVGMSTKAKQLLKVDTLKVIPKASPIKAKAAPVAKASASTNSGRRSGRTRVPSIKLRESVPPRLRSQSRAGHSASRPPTSSSTSASGSSSSLSGPETESVVGSLMEPPSTPVKRKREGEGEEDSPKVMTPKSLAVAAQPRESNGRFGKKSHTNGRFKRNNSALSGAGRRSRQQRALMRLRRLTKKNISTPRCDNEIHPGSEGSSSDLVTSGTSDEASSLSRKRPIEDEGEDEDMAELSAKRIRIGEDLEDLDLDAVSDGDQDEEEDDAMGDSEPEYMFRPALFSSRGNSGAGLLCAPNPMSFARRKWSVTPIISQNSVDGGQSSTDDNDTDLPPTPEDDQDAPVVNAEELAEQLECAEDEDGDSEHTMSVSYSRPILSAPALGGKLLKPSPHNLARRRWAPPPPPKVQEERANGLLNRFGDLEYPYTSDEEDNDIRGPAEGLLELARSPKSPILAARSSRASTISDLSAPAALLELSRTPKPTGPSSNSRGISLGSTGSTGSSELVVEQLVSMSPSPRPASLGSPWSGSPRSIGGTPTIQQSPSLPWKQISIREADIPYLKDRSRSFSANLHSSPVTFERARWCDPSSESDSS</sequence>
<feature type="compositionally biased region" description="Polar residues" evidence="1">
    <location>
        <begin position="945"/>
        <end position="963"/>
    </location>
</feature>
<feature type="compositionally biased region" description="Basic and acidic residues" evidence="1">
    <location>
        <begin position="527"/>
        <end position="539"/>
    </location>
</feature>
<evidence type="ECO:0000313" key="3">
    <source>
        <dbReference type="EMBL" id="OSX66679.1"/>
    </source>
</evidence>
<feature type="compositionally biased region" description="Acidic residues" evidence="1">
    <location>
        <begin position="1070"/>
        <end position="1085"/>
    </location>
</feature>
<dbReference type="GO" id="GO:0005634">
    <property type="term" value="C:nucleus"/>
    <property type="evidence" value="ECO:0007669"/>
    <property type="project" value="TreeGrafter"/>
</dbReference>
<dbReference type="Proteomes" id="UP000194127">
    <property type="component" value="Unassembled WGS sequence"/>
</dbReference>
<feature type="region of interest" description="Disordered" evidence="1">
    <location>
        <begin position="1126"/>
        <end position="1155"/>
    </location>
</feature>
<evidence type="ECO:0000256" key="1">
    <source>
        <dbReference type="SAM" id="MobiDB-lite"/>
    </source>
</evidence>
<dbReference type="OrthoDB" id="6627536at2759"/>